<name>A0ACB8FS21_9SAUR</name>
<dbReference type="Proteomes" id="UP000827872">
    <property type="component" value="Linkage Group LG06"/>
</dbReference>
<evidence type="ECO:0000313" key="1">
    <source>
        <dbReference type="EMBL" id="KAH8008072.1"/>
    </source>
</evidence>
<gene>
    <name evidence="1" type="ORF">K3G42_027773</name>
</gene>
<evidence type="ECO:0000313" key="2">
    <source>
        <dbReference type="Proteomes" id="UP000827872"/>
    </source>
</evidence>
<accession>A0ACB8FS21</accession>
<organism evidence="1 2">
    <name type="scientific">Sphaerodactylus townsendi</name>
    <dbReference type="NCBI Taxonomy" id="933632"/>
    <lineage>
        <taxon>Eukaryota</taxon>
        <taxon>Metazoa</taxon>
        <taxon>Chordata</taxon>
        <taxon>Craniata</taxon>
        <taxon>Vertebrata</taxon>
        <taxon>Euteleostomi</taxon>
        <taxon>Lepidosauria</taxon>
        <taxon>Squamata</taxon>
        <taxon>Bifurcata</taxon>
        <taxon>Gekkota</taxon>
        <taxon>Sphaerodactylidae</taxon>
        <taxon>Sphaerodactylus</taxon>
    </lineage>
</organism>
<reference evidence="1" key="1">
    <citation type="submission" date="2021-08" db="EMBL/GenBank/DDBJ databases">
        <title>The first chromosome-level gecko genome reveals the dynamic sex chromosomes of Neotropical dwarf geckos (Sphaerodactylidae: Sphaerodactylus).</title>
        <authorList>
            <person name="Pinto B.J."/>
            <person name="Keating S.E."/>
            <person name="Gamble T."/>
        </authorList>
    </citation>
    <scope>NUCLEOTIDE SEQUENCE</scope>
    <source>
        <strain evidence="1">TG3544</strain>
    </source>
</reference>
<protein>
    <submittedName>
        <fullName evidence="1">Uncharacterized protein</fullName>
    </submittedName>
</protein>
<sequence length="102" mass="11795">MAIPRGFFGEKNRVSPQISPSQGDSLHLSQIVALKLKLRGSLRKVGITYFQNVRFNSGTTLEITKIFRVGSFKSQNSLRQIQFYQRFCKFSPSIYRTIKNYK</sequence>
<proteinExistence type="predicted"/>
<dbReference type="EMBL" id="CM037619">
    <property type="protein sequence ID" value="KAH8008072.1"/>
    <property type="molecule type" value="Genomic_DNA"/>
</dbReference>
<comment type="caution">
    <text evidence="1">The sequence shown here is derived from an EMBL/GenBank/DDBJ whole genome shotgun (WGS) entry which is preliminary data.</text>
</comment>
<keyword evidence="2" id="KW-1185">Reference proteome</keyword>